<comment type="similarity">
    <text evidence="1">Belongs to the initiator RepB protein family.</text>
</comment>
<dbReference type="AlphaFoldDB" id="A0AAJ1NSL0"/>
<feature type="domain" description="Initiator Rep protein WH1" evidence="2">
    <location>
        <begin position="160"/>
        <end position="279"/>
    </location>
</feature>
<dbReference type="InterPro" id="IPR036388">
    <property type="entry name" value="WH-like_DNA-bd_sf"/>
</dbReference>
<name>A0AAJ1NSL0_9ENTR</name>
<dbReference type="RefSeq" id="WP_279944292.1">
    <property type="nucleotide sequence ID" value="NZ_JAOCBF010000021.1"/>
</dbReference>
<proteinExistence type="inferred from homology"/>
<dbReference type="Pfam" id="PF01051">
    <property type="entry name" value="Rep3_N"/>
    <property type="match status" value="1"/>
</dbReference>
<evidence type="ECO:0000313" key="4">
    <source>
        <dbReference type="Proteomes" id="UP001159937"/>
    </source>
</evidence>
<dbReference type="Proteomes" id="UP001159937">
    <property type="component" value="Unassembled WGS sequence"/>
</dbReference>
<reference evidence="3" key="1">
    <citation type="submission" date="2022-09" db="EMBL/GenBank/DDBJ databases">
        <title>Intensive care unit water sources are persistently colonized with multi-drug resistant bacteria and are the site of extensive horizontal gene transfer of antibiotic resistance genes.</title>
        <authorList>
            <person name="Diorio-Toth L."/>
        </authorList>
    </citation>
    <scope>NUCLEOTIDE SEQUENCE</scope>
    <source>
        <strain evidence="3">GD03918</strain>
    </source>
</reference>
<comment type="caution">
    <text evidence="3">The sequence shown here is derived from an EMBL/GenBank/DDBJ whole genome shotgun (WGS) entry which is preliminary data.</text>
</comment>
<accession>A0AAJ1NSL0</accession>
<dbReference type="Gene3D" id="1.10.10.10">
    <property type="entry name" value="Winged helix-like DNA-binding domain superfamily/Winged helix DNA-binding domain"/>
    <property type="match status" value="1"/>
</dbReference>
<evidence type="ECO:0000259" key="2">
    <source>
        <dbReference type="Pfam" id="PF01051"/>
    </source>
</evidence>
<dbReference type="GO" id="GO:0006270">
    <property type="term" value="P:DNA replication initiation"/>
    <property type="evidence" value="ECO:0007669"/>
    <property type="project" value="InterPro"/>
</dbReference>
<protein>
    <submittedName>
        <fullName evidence="3">RepB family plasmid replication initiator protein</fullName>
    </submittedName>
</protein>
<sequence length="410" mass="46519">MLSAEKHMLRAVRDMLRAVLYMLSTANEVCYQRFKQQGVHMSTDKKKKKENIPLIDDDDAIDESVPALYTGDLTPNSNNTVQPIALMRLGLFVPTLKGTKNSKRNNSNQIDASKELVQLEVARSEGYSDIKITGPRLDMDHDFKTWVGVVRSLAEYGEASGRVELSITKFAKFCGYPSSQIRKTLRDRITNSLLKIMRTTLSFQRTYEEKNVDGSNKISLLMVHLVNSVDYNEKNDTIIFHAEPKLSELYRFDHKVLLQLKVINKLPRKETAQALYTFIESLPTRPAPISLARLRARLNLNSASISSQNQTIRNGLKSLRELGYLDYSEVKRGRSVFIQIHGRNPKLKVIGEEKPPKPEKPAEQVEGLQENVELDVVKQNMIKKIAELSADLTPENIKLIEILSNGLKLL</sequence>
<organism evidence="3 4">
    <name type="scientific">Klebsiella michiganensis</name>
    <dbReference type="NCBI Taxonomy" id="1134687"/>
    <lineage>
        <taxon>Bacteria</taxon>
        <taxon>Pseudomonadati</taxon>
        <taxon>Pseudomonadota</taxon>
        <taxon>Gammaproteobacteria</taxon>
        <taxon>Enterobacterales</taxon>
        <taxon>Enterobacteriaceae</taxon>
        <taxon>Klebsiella/Raoultella group</taxon>
        <taxon>Klebsiella</taxon>
    </lineage>
</organism>
<evidence type="ECO:0000256" key="1">
    <source>
        <dbReference type="ARBA" id="ARBA00038283"/>
    </source>
</evidence>
<dbReference type="InterPro" id="IPR000525">
    <property type="entry name" value="Initiator_Rep_WH1"/>
</dbReference>
<evidence type="ECO:0000313" key="3">
    <source>
        <dbReference type="EMBL" id="MDH0964440.1"/>
    </source>
</evidence>
<gene>
    <name evidence="3" type="ORF">N5C89_16505</name>
</gene>
<dbReference type="EMBL" id="JAOCBF010000021">
    <property type="protein sequence ID" value="MDH0964440.1"/>
    <property type="molecule type" value="Genomic_DNA"/>
</dbReference>
<dbReference type="GO" id="GO:0003887">
    <property type="term" value="F:DNA-directed DNA polymerase activity"/>
    <property type="evidence" value="ECO:0007669"/>
    <property type="project" value="InterPro"/>
</dbReference>